<evidence type="ECO:0000256" key="1">
    <source>
        <dbReference type="PROSITE-ProRule" id="PRU00339"/>
    </source>
</evidence>
<protein>
    <recommendedName>
        <fullName evidence="3">Tetratricopeptide repeat-containing protein</fullName>
    </recommendedName>
</protein>
<sequence>MAIKDKFFGNALDSFTTVSLAVLLVITAVMLAQHGAMALQEKGASVSGKELADEMYQKRLEQDKKIYKEVQRLFGMRMYTAAEEVLQKVQRDHPDNPRSFIYQARLQYNTGKMVEAISSYRQAVDSEPDFVDNNTPLFLGKEIMDHLVAAKTTLAQELKSRPKDEEVRKALDELLYLQRRVAGGCE</sequence>
<evidence type="ECO:0008006" key="3">
    <source>
        <dbReference type="Google" id="ProtNLM"/>
    </source>
</evidence>
<evidence type="ECO:0000313" key="2">
    <source>
        <dbReference type="EMBL" id="XCN73615.1"/>
    </source>
</evidence>
<reference evidence="2" key="2">
    <citation type="submission" date="2024-06" db="EMBL/GenBank/DDBJ databases">
        <authorList>
            <person name="Plum-Jensen L.E."/>
            <person name="Schramm A."/>
            <person name="Marshall I.P.G."/>
        </authorList>
    </citation>
    <scope>NUCLEOTIDE SEQUENCE</scope>
    <source>
        <strain evidence="2">Rat1</strain>
    </source>
</reference>
<dbReference type="PROSITE" id="PS50005">
    <property type="entry name" value="TPR"/>
    <property type="match status" value="1"/>
</dbReference>
<keyword evidence="1" id="KW-0802">TPR repeat</keyword>
<dbReference type="SUPFAM" id="SSF48452">
    <property type="entry name" value="TPR-like"/>
    <property type="match status" value="1"/>
</dbReference>
<name>A0AAU8LX66_9BACT</name>
<dbReference type="KEGG" id="eaj:Q3M24_02345"/>
<dbReference type="AlphaFoldDB" id="A0AAU8LX66"/>
<gene>
    <name evidence="2" type="ORF">Q3M24_02345</name>
</gene>
<dbReference type="Gene3D" id="1.25.40.10">
    <property type="entry name" value="Tetratricopeptide repeat domain"/>
    <property type="match status" value="1"/>
</dbReference>
<dbReference type="EMBL" id="CP159373">
    <property type="protein sequence ID" value="XCN73615.1"/>
    <property type="molecule type" value="Genomic_DNA"/>
</dbReference>
<organism evidence="2">
    <name type="scientific">Candidatus Electrothrix aestuarii</name>
    <dbReference type="NCBI Taxonomy" id="3062594"/>
    <lineage>
        <taxon>Bacteria</taxon>
        <taxon>Pseudomonadati</taxon>
        <taxon>Thermodesulfobacteriota</taxon>
        <taxon>Desulfobulbia</taxon>
        <taxon>Desulfobulbales</taxon>
        <taxon>Desulfobulbaceae</taxon>
        <taxon>Candidatus Electrothrix</taxon>
    </lineage>
</organism>
<dbReference type="InterPro" id="IPR011990">
    <property type="entry name" value="TPR-like_helical_dom_sf"/>
</dbReference>
<feature type="repeat" description="TPR" evidence="1">
    <location>
        <begin position="97"/>
        <end position="130"/>
    </location>
</feature>
<dbReference type="InterPro" id="IPR019734">
    <property type="entry name" value="TPR_rpt"/>
</dbReference>
<proteinExistence type="predicted"/>
<accession>A0AAU8LX66</accession>
<reference evidence="2" key="1">
    <citation type="journal article" date="2024" name="Syst. Appl. Microbiol.">
        <title>First single-strain enrichments of Electrothrix cable bacteria, description of E. aestuarii sp. nov. and E. rattekaaiensis sp. nov., and proposal of a cable bacteria taxonomy following the rules of the SeqCode.</title>
        <authorList>
            <person name="Plum-Jensen L.E."/>
            <person name="Schramm A."/>
            <person name="Marshall I.P.G."/>
        </authorList>
    </citation>
    <scope>NUCLEOTIDE SEQUENCE</scope>
    <source>
        <strain evidence="2">Rat1</strain>
    </source>
</reference>